<dbReference type="Pfam" id="PF21203">
    <property type="entry name" value="ECM10"/>
    <property type="match status" value="1"/>
</dbReference>
<dbReference type="GeneID" id="63788201"/>
<protein>
    <recommendedName>
        <fullName evidence="3">ER membrane protein complex subunit 10</fullName>
    </recommendedName>
</protein>
<proteinExistence type="predicted"/>
<gene>
    <name evidence="1" type="ORF">BCR37DRAFT_395284</name>
</gene>
<dbReference type="AlphaFoldDB" id="A0A1Y2EYM0"/>
<dbReference type="EMBL" id="MCFI01000023">
    <property type="protein sequence ID" value="ORY76344.1"/>
    <property type="molecule type" value="Genomic_DNA"/>
</dbReference>
<dbReference type="CDD" id="cd22209">
    <property type="entry name" value="EMC10"/>
    <property type="match status" value="1"/>
</dbReference>
<dbReference type="RefSeq" id="XP_040722607.1">
    <property type="nucleotide sequence ID" value="XM_040871602.1"/>
</dbReference>
<accession>A0A1Y2EYM0</accession>
<dbReference type="Proteomes" id="UP000193685">
    <property type="component" value="Unassembled WGS sequence"/>
</dbReference>
<evidence type="ECO:0008006" key="3">
    <source>
        <dbReference type="Google" id="ProtNLM"/>
    </source>
</evidence>
<organism evidence="1 2">
    <name type="scientific">Protomyces lactucae-debilis</name>
    <dbReference type="NCBI Taxonomy" id="2754530"/>
    <lineage>
        <taxon>Eukaryota</taxon>
        <taxon>Fungi</taxon>
        <taxon>Dikarya</taxon>
        <taxon>Ascomycota</taxon>
        <taxon>Taphrinomycotina</taxon>
        <taxon>Taphrinomycetes</taxon>
        <taxon>Taphrinales</taxon>
        <taxon>Protomycetaceae</taxon>
        <taxon>Protomyces</taxon>
    </lineage>
</organism>
<evidence type="ECO:0000313" key="2">
    <source>
        <dbReference type="Proteomes" id="UP000193685"/>
    </source>
</evidence>
<comment type="caution">
    <text evidence="1">The sequence shown here is derived from an EMBL/GenBank/DDBJ whole genome shotgun (WGS) entry which is preliminary data.</text>
</comment>
<name>A0A1Y2EYM0_PROLT</name>
<reference evidence="1 2" key="1">
    <citation type="submission" date="2016-07" db="EMBL/GenBank/DDBJ databases">
        <title>Pervasive Adenine N6-methylation of Active Genes in Fungi.</title>
        <authorList>
            <consortium name="DOE Joint Genome Institute"/>
            <person name="Mondo S.J."/>
            <person name="Dannebaum R.O."/>
            <person name="Kuo R.C."/>
            <person name="Labutti K."/>
            <person name="Haridas S."/>
            <person name="Kuo A."/>
            <person name="Salamov A."/>
            <person name="Ahrendt S.R."/>
            <person name="Lipzen A."/>
            <person name="Sullivan W."/>
            <person name="Andreopoulos W.B."/>
            <person name="Clum A."/>
            <person name="Lindquist E."/>
            <person name="Daum C."/>
            <person name="Ramamoorthy G.K."/>
            <person name="Gryganskyi A."/>
            <person name="Culley D."/>
            <person name="Magnuson J.K."/>
            <person name="James T.Y."/>
            <person name="O'Malley M.A."/>
            <person name="Stajich J.E."/>
            <person name="Spatafora J.W."/>
            <person name="Visel A."/>
            <person name="Grigoriev I.V."/>
        </authorList>
    </citation>
    <scope>NUCLEOTIDE SEQUENCE [LARGE SCALE GENOMIC DNA]</scope>
    <source>
        <strain evidence="1 2">12-1054</strain>
    </source>
</reference>
<dbReference type="OrthoDB" id="1894652at2759"/>
<dbReference type="PANTHER" id="PTHR39219:SF1">
    <property type="entry name" value="ER MEMBRANE PROTEIN COMPLEX SUBUNIT 10"/>
    <property type="match status" value="1"/>
</dbReference>
<sequence>MTLPLIHSTSLNLPYVLEAHGQTTLDTATLQLQSESQDYSVNDALKSGAEVYRLGVEVGDKALLGIVRLEGLDAMQTYAEKLTLHLDSKGQVYHVSLHVLPVEKAQEASLHIQVVARLKPDPELGPHLKHVVKKAVEQAATTDSPEVAEDLKVEEVEEEVVPKSFLQKYWIYIIPFLLVLVLAPAQDDKEKEK</sequence>
<evidence type="ECO:0000313" key="1">
    <source>
        <dbReference type="EMBL" id="ORY76344.1"/>
    </source>
</evidence>
<keyword evidence="2" id="KW-1185">Reference proteome</keyword>
<dbReference type="PANTHER" id="PTHR39219">
    <property type="entry name" value="ER MEMBRANE PROTEIN COMPLEX SUBUNIT 10"/>
    <property type="match status" value="1"/>
</dbReference>